<dbReference type="SUPFAM" id="SSF56801">
    <property type="entry name" value="Acetyl-CoA synthetase-like"/>
    <property type="match status" value="1"/>
</dbReference>
<organism evidence="6 7">
    <name type="scientific">Streptomyces parvus</name>
    <dbReference type="NCBI Taxonomy" id="66428"/>
    <lineage>
        <taxon>Bacteria</taxon>
        <taxon>Bacillati</taxon>
        <taxon>Actinomycetota</taxon>
        <taxon>Actinomycetes</taxon>
        <taxon>Kitasatosporales</taxon>
        <taxon>Streptomycetaceae</taxon>
        <taxon>Streptomyces</taxon>
    </lineage>
</organism>
<reference evidence="6 7" key="1">
    <citation type="submission" date="2019-08" db="EMBL/GenBank/DDBJ databases">
        <title>Draft genome for granaticin producer strain Streptomyces parvus C05.</title>
        <authorList>
            <person name="Gonzalez-Pimentel J.L."/>
        </authorList>
    </citation>
    <scope>NUCLEOTIDE SEQUENCE [LARGE SCALE GENOMIC DNA]</scope>
    <source>
        <strain evidence="6 7">C05</strain>
    </source>
</reference>
<accession>A0A5D4JD74</accession>
<evidence type="ECO:0000256" key="3">
    <source>
        <dbReference type="SAM" id="MobiDB-lite"/>
    </source>
</evidence>
<dbReference type="PANTHER" id="PTHR44845">
    <property type="entry name" value="CARRIER DOMAIN-CONTAINING PROTEIN"/>
    <property type="match status" value="1"/>
</dbReference>
<dbReference type="InterPro" id="IPR020845">
    <property type="entry name" value="AMP-binding_CS"/>
</dbReference>
<protein>
    <submittedName>
        <fullName evidence="6">D-alanine--poly(Phosphoribitol) ligase</fullName>
    </submittedName>
</protein>
<evidence type="ECO:0000256" key="1">
    <source>
        <dbReference type="ARBA" id="ARBA00022450"/>
    </source>
</evidence>
<dbReference type="Gene3D" id="3.30.300.30">
    <property type="match status" value="1"/>
</dbReference>
<dbReference type="GO" id="GO:0016874">
    <property type="term" value="F:ligase activity"/>
    <property type="evidence" value="ECO:0007669"/>
    <property type="project" value="UniProtKB-KW"/>
</dbReference>
<dbReference type="InterPro" id="IPR000873">
    <property type="entry name" value="AMP-dep_synth/lig_dom"/>
</dbReference>
<gene>
    <name evidence="6" type="ORF">FY004_16965</name>
</gene>
<name>A0A5D4JD74_9ACTN</name>
<feature type="region of interest" description="Disordered" evidence="3">
    <location>
        <begin position="530"/>
        <end position="559"/>
    </location>
</feature>
<dbReference type="InterPro" id="IPR045851">
    <property type="entry name" value="AMP-bd_C_sf"/>
</dbReference>
<evidence type="ECO:0000259" key="5">
    <source>
        <dbReference type="Pfam" id="PF13193"/>
    </source>
</evidence>
<sequence>MGREIFMRGQNASERLHEFLLLGAQLTPEKPAVVEYHENETGFLSYRQLQDRVTGYAKTLDELGLDMGDRVILEADTSASSIAAFLACSSRGLPFIPISPETPTKRLLSILDTIRPAFYLQADDGRRDGIPEHIGTGRFGGSGVTIERAAAPRVRHRREIVAADPAYVVFTSGTTGRPKGVVMSHRGILAFYRGMLQHGIVGPESRVATTAPLQFDFSLLDIGLALGSGATIAPVPRSLLRWPRRFVKFLRDAEITQVNGAPSIWRPVLRHESAQLAELGDRIRGVLYSGESFPLPEMRQLQELLPEARIVNCYGSTESIAASFTDVPRPLPKDMERMSIGHAHPGAEMMLVDDDGAPVTEQGADGHILLRSSALFTAYWDDPAATGEALVPDPAAPESGQVVFRTGDVATRGEGGELYLVGRADSMVKIRGNRVELGEVERRAAEFAGVAAVSAVLMPRSGADPVLAVFVVLTPEAREDGTFDEMGLCAFCMEDLPGYMAPQEIHVVDELPVTPNGKIDRPALREIGEAAAAAARRGTTVTDAPAGAAAPTADRSDRP</sequence>
<dbReference type="PROSITE" id="PS00455">
    <property type="entry name" value="AMP_BINDING"/>
    <property type="match status" value="1"/>
</dbReference>
<keyword evidence="6" id="KW-0436">Ligase</keyword>
<dbReference type="EMBL" id="VSZQ01000082">
    <property type="protein sequence ID" value="TYR63421.1"/>
    <property type="molecule type" value="Genomic_DNA"/>
</dbReference>
<dbReference type="RefSeq" id="WP_148903022.1">
    <property type="nucleotide sequence ID" value="NZ_VSZQ01000082.1"/>
</dbReference>
<evidence type="ECO:0000313" key="6">
    <source>
        <dbReference type="EMBL" id="TYR63421.1"/>
    </source>
</evidence>
<dbReference type="AlphaFoldDB" id="A0A5D4JD74"/>
<evidence type="ECO:0000313" key="7">
    <source>
        <dbReference type="Proteomes" id="UP000323242"/>
    </source>
</evidence>
<dbReference type="Pfam" id="PF13193">
    <property type="entry name" value="AMP-binding_C"/>
    <property type="match status" value="1"/>
</dbReference>
<feature type="compositionally biased region" description="Low complexity" evidence="3">
    <location>
        <begin position="530"/>
        <end position="553"/>
    </location>
</feature>
<evidence type="ECO:0000256" key="2">
    <source>
        <dbReference type="ARBA" id="ARBA00022553"/>
    </source>
</evidence>
<feature type="domain" description="AMP-dependent synthetase/ligase" evidence="4">
    <location>
        <begin position="24"/>
        <end position="380"/>
    </location>
</feature>
<dbReference type="InterPro" id="IPR025110">
    <property type="entry name" value="AMP-bd_C"/>
</dbReference>
<keyword evidence="2" id="KW-0597">Phosphoprotein</keyword>
<comment type="caution">
    <text evidence="6">The sequence shown here is derived from an EMBL/GenBank/DDBJ whole genome shotgun (WGS) entry which is preliminary data.</text>
</comment>
<keyword evidence="1" id="KW-0596">Phosphopantetheine</keyword>
<feature type="domain" description="AMP-binding enzyme C-terminal" evidence="5">
    <location>
        <begin position="439"/>
        <end position="518"/>
    </location>
</feature>
<evidence type="ECO:0000259" key="4">
    <source>
        <dbReference type="Pfam" id="PF00501"/>
    </source>
</evidence>
<dbReference type="Pfam" id="PF00501">
    <property type="entry name" value="AMP-binding"/>
    <property type="match status" value="1"/>
</dbReference>
<proteinExistence type="predicted"/>
<dbReference type="InterPro" id="IPR042099">
    <property type="entry name" value="ANL_N_sf"/>
</dbReference>
<dbReference type="Gene3D" id="3.40.50.12780">
    <property type="entry name" value="N-terminal domain of ligase-like"/>
    <property type="match status" value="1"/>
</dbReference>
<dbReference type="PANTHER" id="PTHR44845:SF6">
    <property type="entry name" value="BETA-ALANINE-ACTIVATING ENZYME"/>
    <property type="match status" value="1"/>
</dbReference>
<dbReference type="Proteomes" id="UP000323242">
    <property type="component" value="Unassembled WGS sequence"/>
</dbReference>
<keyword evidence="7" id="KW-1185">Reference proteome</keyword>